<dbReference type="PANTHER" id="PTHR34068:SF2">
    <property type="entry name" value="UPF0145 PROTEIN SCO3412"/>
    <property type="match status" value="1"/>
</dbReference>
<evidence type="ECO:0000256" key="2">
    <source>
        <dbReference type="HAMAP-Rule" id="MF_00338"/>
    </source>
</evidence>
<feature type="region of interest" description="Disordered" evidence="3">
    <location>
        <begin position="215"/>
        <end position="268"/>
    </location>
</feature>
<organism evidence="4 5">
    <name type="scientific">Microlunatus aurantiacus</name>
    <dbReference type="NCBI Taxonomy" id="446786"/>
    <lineage>
        <taxon>Bacteria</taxon>
        <taxon>Bacillati</taxon>
        <taxon>Actinomycetota</taxon>
        <taxon>Actinomycetes</taxon>
        <taxon>Propionibacteriales</taxon>
        <taxon>Propionibacteriaceae</taxon>
        <taxon>Microlunatus</taxon>
    </lineage>
</organism>
<feature type="compositionally biased region" description="Polar residues" evidence="3">
    <location>
        <begin position="256"/>
        <end position="268"/>
    </location>
</feature>
<feature type="compositionally biased region" description="Pro residues" evidence="3">
    <location>
        <begin position="237"/>
        <end position="255"/>
    </location>
</feature>
<proteinExistence type="inferred from homology"/>
<evidence type="ECO:0000256" key="3">
    <source>
        <dbReference type="SAM" id="MobiDB-lite"/>
    </source>
</evidence>
<dbReference type="RefSeq" id="WP_344812040.1">
    <property type="nucleotide sequence ID" value="NZ_BAAAYX010000004.1"/>
</dbReference>
<dbReference type="Proteomes" id="UP001500051">
    <property type="component" value="Unassembled WGS sequence"/>
</dbReference>
<name>A0ABP7DB94_9ACTN</name>
<feature type="compositionally biased region" description="Low complexity" evidence="3">
    <location>
        <begin position="61"/>
        <end position="72"/>
    </location>
</feature>
<feature type="compositionally biased region" description="Low complexity" evidence="3">
    <location>
        <begin position="1"/>
        <end position="51"/>
    </location>
</feature>
<protein>
    <recommendedName>
        <fullName evidence="2">UPF0145 protein GCM10022204_18550</fullName>
    </recommendedName>
</protein>
<dbReference type="SUPFAM" id="SSF117782">
    <property type="entry name" value="YbjQ-like"/>
    <property type="match status" value="1"/>
</dbReference>
<gene>
    <name evidence="4" type="ORF">GCM10022204_18550</name>
</gene>
<dbReference type="InterPro" id="IPR002765">
    <property type="entry name" value="UPF0145_YbjQ-like"/>
</dbReference>
<dbReference type="InterPro" id="IPR035439">
    <property type="entry name" value="UPF0145_dom_sf"/>
</dbReference>
<keyword evidence="5" id="KW-1185">Reference proteome</keyword>
<evidence type="ECO:0000256" key="1">
    <source>
        <dbReference type="ARBA" id="ARBA00010751"/>
    </source>
</evidence>
<comment type="similarity">
    <text evidence="1 2">Belongs to the UPF0145 family.</text>
</comment>
<feature type="compositionally biased region" description="Low complexity" evidence="3">
    <location>
        <begin position="215"/>
        <end position="231"/>
    </location>
</feature>
<accession>A0ABP7DB94</accession>
<dbReference type="Pfam" id="PF01906">
    <property type="entry name" value="YbjQ_1"/>
    <property type="match status" value="1"/>
</dbReference>
<comment type="caution">
    <text evidence="4">The sequence shown here is derived from an EMBL/GenBank/DDBJ whole genome shotgun (WGS) entry which is preliminary data.</text>
</comment>
<dbReference type="PANTHER" id="PTHR34068">
    <property type="entry name" value="UPF0145 PROTEIN YBJQ"/>
    <property type="match status" value="1"/>
</dbReference>
<feature type="region of interest" description="Disordered" evidence="3">
    <location>
        <begin position="1"/>
        <end position="109"/>
    </location>
</feature>
<evidence type="ECO:0000313" key="4">
    <source>
        <dbReference type="EMBL" id="GAA3701940.1"/>
    </source>
</evidence>
<dbReference type="HAMAP" id="MF_00338">
    <property type="entry name" value="UPF0145"/>
    <property type="match status" value="1"/>
</dbReference>
<dbReference type="EMBL" id="BAAAYX010000004">
    <property type="protein sequence ID" value="GAA3701940.1"/>
    <property type="molecule type" value="Genomic_DNA"/>
</dbReference>
<reference evidence="5" key="1">
    <citation type="journal article" date="2019" name="Int. J. Syst. Evol. Microbiol.">
        <title>The Global Catalogue of Microorganisms (GCM) 10K type strain sequencing project: providing services to taxonomists for standard genome sequencing and annotation.</title>
        <authorList>
            <consortium name="The Broad Institute Genomics Platform"/>
            <consortium name="The Broad Institute Genome Sequencing Center for Infectious Disease"/>
            <person name="Wu L."/>
            <person name="Ma J."/>
        </authorList>
    </citation>
    <scope>NUCLEOTIDE SEQUENCE [LARGE SCALE GENOMIC DNA]</scope>
    <source>
        <strain evidence="5">JCM 16548</strain>
    </source>
</reference>
<evidence type="ECO:0000313" key="5">
    <source>
        <dbReference type="Proteomes" id="UP001500051"/>
    </source>
</evidence>
<sequence>MSNYGQQPPNPYQQPYGQPNPYQQGQPQPGQGQPQQGPYGQPVQYGQRPQYGQPPQPGQPNPYEQQPSQPYGQQPPPNPYGEREYRQPPPQGQGQWVAQTPPRPTVAPRSIPVVTLDALPGREIAEIVGDVVGVVARGRDLPPELRAGGLEAGYVSMLTRSRQDAIARAVEMAESAGADAVLGLRFDCSEITQNMSEVVAYGTAVKLVPLPGQGSEAAAASAATPVSAASATDRPADPGPPEASAPRPEWGPPQGEPSTTRWPTQSNG</sequence>
<dbReference type="Gene3D" id="3.30.110.70">
    <property type="entry name" value="Hypothetical protein apc22750. Chain B"/>
    <property type="match status" value="1"/>
</dbReference>